<protein>
    <submittedName>
        <fullName evidence="2">Uncharacterized protein</fullName>
    </submittedName>
</protein>
<organism evidence="2 3">
    <name type="scientific">Rangifer tarandus platyrhynchus</name>
    <name type="common">Svalbard reindeer</name>
    <dbReference type="NCBI Taxonomy" id="3082113"/>
    <lineage>
        <taxon>Eukaryota</taxon>
        <taxon>Metazoa</taxon>
        <taxon>Chordata</taxon>
        <taxon>Craniata</taxon>
        <taxon>Vertebrata</taxon>
        <taxon>Euteleostomi</taxon>
        <taxon>Mammalia</taxon>
        <taxon>Eutheria</taxon>
        <taxon>Laurasiatheria</taxon>
        <taxon>Artiodactyla</taxon>
        <taxon>Ruminantia</taxon>
        <taxon>Pecora</taxon>
        <taxon>Cervidae</taxon>
        <taxon>Odocoileinae</taxon>
        <taxon>Rangifer</taxon>
    </lineage>
</organism>
<proteinExistence type="predicted"/>
<dbReference type="EMBL" id="OX459951">
    <property type="protein sequence ID" value="CAI9156983.1"/>
    <property type="molecule type" value="Genomic_DNA"/>
</dbReference>
<reference evidence="2" key="1">
    <citation type="submission" date="2023-04" db="EMBL/GenBank/DDBJ databases">
        <authorList>
            <consortium name="ELIXIR-Norway"/>
        </authorList>
    </citation>
    <scope>NUCLEOTIDE SEQUENCE [LARGE SCALE GENOMIC DNA]</scope>
</reference>
<feature type="region of interest" description="Disordered" evidence="1">
    <location>
        <begin position="56"/>
        <end position="106"/>
    </location>
</feature>
<evidence type="ECO:0000256" key="1">
    <source>
        <dbReference type="SAM" id="MobiDB-lite"/>
    </source>
</evidence>
<evidence type="ECO:0000313" key="3">
    <source>
        <dbReference type="Proteomes" id="UP001176941"/>
    </source>
</evidence>
<dbReference type="Proteomes" id="UP001176941">
    <property type="component" value="Chromosome 15"/>
</dbReference>
<sequence length="121" mass="13178">MAEGQVFTLTVTAGVAGSFFLKGGTNSHFLSTCSSGAWGSRAVIWGLWRNPTPPLRSQVNVNGDRPKNLSSTSMPPSPGLMTVLPKKSSPSHPHPHPPSPHLPGQWSANWRRIRWECVNVR</sequence>
<name>A0ABN8Y5X4_RANTA</name>
<keyword evidence="3" id="KW-1185">Reference proteome</keyword>
<evidence type="ECO:0000313" key="2">
    <source>
        <dbReference type="EMBL" id="CAI9156983.1"/>
    </source>
</evidence>
<gene>
    <name evidence="2" type="ORF">MRATA1EN1_LOCUS5945</name>
</gene>
<accession>A0ABN8Y5X4</accession>